<dbReference type="Pfam" id="PF02540">
    <property type="entry name" value="NAD_synthase"/>
    <property type="match status" value="1"/>
</dbReference>
<comment type="function">
    <text evidence="12">Catalyzes the conversion of xanthine monophosphate (XMP) to GMP in the presence of glutamine and ATP through an adenyl-XMP intermediate.</text>
</comment>
<feature type="binding site" evidence="14">
    <location>
        <begin position="229"/>
        <end position="235"/>
    </location>
    <ligand>
        <name>ATP</name>
        <dbReference type="ChEBI" id="CHEBI:30616"/>
    </ligand>
</feature>
<evidence type="ECO:0000256" key="12">
    <source>
        <dbReference type="ARBA" id="ARBA00044933"/>
    </source>
</evidence>
<dbReference type="eggNOG" id="KOG1622">
    <property type="taxonomic scope" value="Eukaryota"/>
</dbReference>
<evidence type="ECO:0000256" key="14">
    <source>
        <dbReference type="PROSITE-ProRule" id="PRU00886"/>
    </source>
</evidence>
<dbReference type="NCBIfam" id="TIGR00884">
    <property type="entry name" value="guaA_Cterm"/>
    <property type="match status" value="1"/>
</dbReference>
<dbReference type="OMA" id="VVMSHFD"/>
<dbReference type="InterPro" id="IPR001674">
    <property type="entry name" value="GMP_synth_C"/>
</dbReference>
<dbReference type="SUPFAM" id="SSF52402">
    <property type="entry name" value="Adenine nucleotide alpha hydrolases-like"/>
    <property type="match status" value="1"/>
</dbReference>
<dbReference type="InterPro" id="IPR004739">
    <property type="entry name" value="GMP_synth_GATase"/>
</dbReference>
<dbReference type="PANTHER" id="PTHR11922">
    <property type="entry name" value="GMP SYNTHASE-RELATED"/>
    <property type="match status" value="1"/>
</dbReference>
<name>A0A023AZS3_GRENI</name>
<comment type="catalytic activity">
    <reaction evidence="13">
        <text>XMP + L-glutamine + ATP + H2O = GMP + L-glutamate + AMP + diphosphate + 2 H(+)</text>
        <dbReference type="Rhea" id="RHEA:11680"/>
        <dbReference type="ChEBI" id="CHEBI:15377"/>
        <dbReference type="ChEBI" id="CHEBI:15378"/>
        <dbReference type="ChEBI" id="CHEBI:29985"/>
        <dbReference type="ChEBI" id="CHEBI:30616"/>
        <dbReference type="ChEBI" id="CHEBI:33019"/>
        <dbReference type="ChEBI" id="CHEBI:57464"/>
        <dbReference type="ChEBI" id="CHEBI:58115"/>
        <dbReference type="ChEBI" id="CHEBI:58359"/>
        <dbReference type="ChEBI" id="CHEBI:456215"/>
        <dbReference type="EC" id="6.3.5.2"/>
    </reaction>
</comment>
<dbReference type="CDD" id="cd01997">
    <property type="entry name" value="GMP_synthase_C"/>
    <property type="match status" value="1"/>
</dbReference>
<evidence type="ECO:0000256" key="9">
    <source>
        <dbReference type="ARBA" id="ARBA00022962"/>
    </source>
</evidence>
<dbReference type="GO" id="GO:0005524">
    <property type="term" value="F:ATP binding"/>
    <property type="evidence" value="ECO:0007669"/>
    <property type="project" value="UniProtKB-UniRule"/>
</dbReference>
<evidence type="ECO:0000256" key="11">
    <source>
        <dbReference type="ARBA" id="ARBA00031356"/>
    </source>
</evidence>
<dbReference type="VEuPathDB" id="CryptoDB:GNI_147800"/>
<dbReference type="SUPFAM" id="SSF52317">
    <property type="entry name" value="Class I glutamine amidotransferase-like"/>
    <property type="match status" value="1"/>
</dbReference>
<evidence type="ECO:0000256" key="7">
    <source>
        <dbReference type="ARBA" id="ARBA00022755"/>
    </source>
</evidence>
<gene>
    <name evidence="16" type="ORF">GNI_147800</name>
</gene>
<evidence type="ECO:0000256" key="10">
    <source>
        <dbReference type="ARBA" id="ARBA00030464"/>
    </source>
</evidence>
<keyword evidence="5 14" id="KW-0547">Nucleotide-binding</keyword>
<dbReference type="NCBIfam" id="TIGR00888">
    <property type="entry name" value="guaA_Nterm"/>
    <property type="match status" value="1"/>
</dbReference>
<dbReference type="PROSITE" id="PS51553">
    <property type="entry name" value="GMPS_ATP_PPASE"/>
    <property type="match status" value="1"/>
</dbReference>
<dbReference type="InterPro" id="IPR022955">
    <property type="entry name" value="GMP_synthase"/>
</dbReference>
<feature type="domain" description="GMPS ATP-PPase" evidence="15">
    <location>
        <begin position="201"/>
        <end position="399"/>
    </location>
</feature>
<dbReference type="NCBIfam" id="NF000848">
    <property type="entry name" value="PRK00074.1"/>
    <property type="match status" value="1"/>
</dbReference>
<dbReference type="InterPro" id="IPR022310">
    <property type="entry name" value="NAD/GMP_synthase"/>
</dbReference>
<dbReference type="InterPro" id="IPR025777">
    <property type="entry name" value="GMPS_ATP_PPase_dom"/>
</dbReference>
<evidence type="ECO:0000256" key="4">
    <source>
        <dbReference type="ARBA" id="ARBA00022598"/>
    </source>
</evidence>
<evidence type="ECO:0000256" key="6">
    <source>
        <dbReference type="ARBA" id="ARBA00022749"/>
    </source>
</evidence>
<evidence type="ECO:0000313" key="16">
    <source>
        <dbReference type="EMBL" id="EZG44392.1"/>
    </source>
</evidence>
<dbReference type="PANTHER" id="PTHR11922:SF2">
    <property type="entry name" value="GMP SYNTHASE [GLUTAMINE-HYDROLYZING]"/>
    <property type="match status" value="1"/>
</dbReference>
<proteinExistence type="inferred from homology"/>
<evidence type="ECO:0000256" key="3">
    <source>
        <dbReference type="ARBA" id="ARBA00021562"/>
    </source>
</evidence>
<dbReference type="CDD" id="cd01742">
    <property type="entry name" value="GATase1_GMP_Synthase"/>
    <property type="match status" value="1"/>
</dbReference>
<dbReference type="Gene3D" id="3.30.300.10">
    <property type="match status" value="1"/>
</dbReference>
<dbReference type="InterPro" id="IPR017926">
    <property type="entry name" value="GATASE"/>
</dbReference>
<dbReference type="Pfam" id="PF00117">
    <property type="entry name" value="GATase"/>
    <property type="match status" value="1"/>
</dbReference>
<reference evidence="16" key="1">
    <citation type="submission" date="2013-12" db="EMBL/GenBank/DDBJ databases">
        <authorList>
            <person name="Omoto C.K."/>
            <person name="Sibley D."/>
            <person name="Venepally P."/>
            <person name="Hadjithomas M."/>
            <person name="Karamycheva S."/>
            <person name="Brunk B."/>
            <person name="Roos D."/>
            <person name="Caler E."/>
            <person name="Lorenzi H."/>
        </authorList>
    </citation>
    <scope>NUCLEOTIDE SEQUENCE</scope>
</reference>
<dbReference type="EC" id="6.3.5.2" evidence="2"/>
<keyword evidence="17" id="KW-1185">Reference proteome</keyword>
<dbReference type="FunFam" id="3.30.300.10:FF:000002">
    <property type="entry name" value="GMP synthase [glutamine-hydrolyzing]"/>
    <property type="match status" value="1"/>
</dbReference>
<dbReference type="UniPathway" id="UPA00189">
    <property type="reaction ID" value="UER00296"/>
</dbReference>
<dbReference type="RefSeq" id="XP_011132670.1">
    <property type="nucleotide sequence ID" value="XM_011134368.1"/>
</dbReference>
<dbReference type="OrthoDB" id="1724632at2759"/>
<comment type="pathway">
    <text evidence="1">Purine metabolism; GMP biosynthesis; GMP from XMP (L-Gln route): step 1/1.</text>
</comment>
<dbReference type="EMBL" id="AFNH02001100">
    <property type="protein sequence ID" value="EZG44392.1"/>
    <property type="molecule type" value="Genomic_DNA"/>
</dbReference>
<dbReference type="PROSITE" id="PS51273">
    <property type="entry name" value="GATASE_TYPE_1"/>
    <property type="match status" value="1"/>
</dbReference>
<dbReference type="GO" id="GO:0003921">
    <property type="term" value="F:GMP synthase activity"/>
    <property type="evidence" value="ECO:0007669"/>
    <property type="project" value="InterPro"/>
</dbReference>
<organism evidence="16 17">
    <name type="scientific">Gregarina niphandrodes</name>
    <name type="common">Septate eugregarine</name>
    <dbReference type="NCBI Taxonomy" id="110365"/>
    <lineage>
        <taxon>Eukaryota</taxon>
        <taxon>Sar</taxon>
        <taxon>Alveolata</taxon>
        <taxon>Apicomplexa</taxon>
        <taxon>Conoidasida</taxon>
        <taxon>Gregarinasina</taxon>
        <taxon>Eugregarinorida</taxon>
        <taxon>Gregarinidae</taxon>
        <taxon>Gregarina</taxon>
    </lineage>
</organism>
<dbReference type="InterPro" id="IPR029062">
    <property type="entry name" value="Class_I_gatase-like"/>
</dbReference>
<accession>A0A023AZS3</accession>
<keyword evidence="9" id="KW-0315">Glutamine amidotransferase</keyword>
<keyword evidence="6 14" id="KW-0332">GMP biosynthesis</keyword>
<evidence type="ECO:0000256" key="5">
    <source>
        <dbReference type="ARBA" id="ARBA00022741"/>
    </source>
</evidence>
<dbReference type="Gene3D" id="3.40.50.880">
    <property type="match status" value="1"/>
</dbReference>
<dbReference type="GeneID" id="22915161"/>
<dbReference type="Gene3D" id="3.40.50.620">
    <property type="entry name" value="HUPs"/>
    <property type="match status" value="1"/>
</dbReference>
<dbReference type="AlphaFoldDB" id="A0A023AZS3"/>
<evidence type="ECO:0000256" key="13">
    <source>
        <dbReference type="ARBA" id="ARBA00049404"/>
    </source>
</evidence>
<dbReference type="HAMAP" id="MF_00344">
    <property type="entry name" value="GMP_synthase"/>
    <property type="match status" value="1"/>
</dbReference>
<dbReference type="SUPFAM" id="SSF54810">
    <property type="entry name" value="GMP synthetase C-terminal dimerisation domain"/>
    <property type="match status" value="1"/>
</dbReference>
<comment type="caution">
    <text evidence="16">The sequence shown here is derived from an EMBL/GenBank/DDBJ whole genome shotgun (WGS) entry which is preliminary data.</text>
</comment>
<evidence type="ECO:0000313" key="17">
    <source>
        <dbReference type="Proteomes" id="UP000019763"/>
    </source>
</evidence>
<protein>
    <recommendedName>
        <fullName evidence="3">GMP synthase [glutamine-hydrolyzing]</fullName>
        <ecNumber evidence="2">6.3.5.2</ecNumber>
    </recommendedName>
    <alternativeName>
        <fullName evidence="10">GMP synthetase</fullName>
    </alternativeName>
    <alternativeName>
        <fullName evidence="11">Glutamine amidotransferase</fullName>
    </alternativeName>
</protein>
<sequence>MLDDKVAVLDFGSQYTQLIVRRVREVGVYCEVFGHDVSEDVLRGFGPKSIILTGSPRSTMEESPLKPGEFIWSFGVPILGVCYGMQVMAMCLGGRTGKSEKSEFGYSELSLDVETGQADGGLFKDFPVTSRVWMSHGDEVSQLPAGFSKLAHSQNCCYGAMANVERQLFAVQHHPEVTETATGGVLFENFLLGICGLRATWTPARISQQMIDKAAEELKEGGDVLLGLSGGVDSSVVAVILHRAIGPRLKCVMIDHGLMRSDESKNVVEAFRAASEAGSGMLPEVHVVDAREQFFSALKGVTDPEAKRRIIGREFVEAFDREVVTKYPNVKYLAQGTIYPDVIESAKVGNAALIKTHHNVGGLPEKMKLKLVEPIRMLFKDEVRRVGEILGLPHDFVWRHPFPGPGLAVRILGEVTPERADKLRKADDIFIKELFRAGCYHNISQALAALIPSKAVGVKGDERVYEEMISLRAIHTTDFMTATVVDLPHQLLVNVVRRITNEVPGISRVLYDYTDKPPATIEYE</sequence>
<dbReference type="Pfam" id="PF00958">
    <property type="entry name" value="GMP_synt_C"/>
    <property type="match status" value="1"/>
</dbReference>
<evidence type="ECO:0000259" key="15">
    <source>
        <dbReference type="PROSITE" id="PS51553"/>
    </source>
</evidence>
<dbReference type="Proteomes" id="UP000019763">
    <property type="component" value="Unassembled WGS sequence"/>
</dbReference>
<dbReference type="InterPro" id="IPR014729">
    <property type="entry name" value="Rossmann-like_a/b/a_fold"/>
</dbReference>
<evidence type="ECO:0000256" key="8">
    <source>
        <dbReference type="ARBA" id="ARBA00022840"/>
    </source>
</evidence>
<evidence type="ECO:0000256" key="1">
    <source>
        <dbReference type="ARBA" id="ARBA00005153"/>
    </source>
</evidence>
<dbReference type="FunFam" id="3.40.50.880:FF:000001">
    <property type="entry name" value="GMP synthase [glutamine-hydrolyzing]"/>
    <property type="match status" value="1"/>
</dbReference>
<dbReference type="GO" id="GO:0005829">
    <property type="term" value="C:cytosol"/>
    <property type="evidence" value="ECO:0007669"/>
    <property type="project" value="TreeGrafter"/>
</dbReference>
<keyword evidence="8 14" id="KW-0067">ATP-binding</keyword>
<evidence type="ECO:0000256" key="2">
    <source>
        <dbReference type="ARBA" id="ARBA00012746"/>
    </source>
</evidence>
<keyword evidence="7 14" id="KW-0658">Purine biosynthesis</keyword>
<keyword evidence="4 16" id="KW-0436">Ligase</keyword>